<dbReference type="InterPro" id="IPR056358">
    <property type="entry name" value="APC4_C"/>
</dbReference>
<evidence type="ECO:0000256" key="5">
    <source>
        <dbReference type="SAM" id="MobiDB-lite"/>
    </source>
</evidence>
<comment type="caution">
    <text evidence="7">The sequence shown here is derived from an EMBL/GenBank/DDBJ whole genome shotgun (WGS) entry which is preliminary data.</text>
</comment>
<reference evidence="7 8" key="1">
    <citation type="journal article" date="2023" name="Mol. Biol. Evol.">
        <title>Genomics of Secondarily Temperate Adaptation in the Only Non-Antarctic Icefish.</title>
        <authorList>
            <person name="Rivera-Colon A.G."/>
            <person name="Rayamajhi N."/>
            <person name="Minhas B.F."/>
            <person name="Madrigal G."/>
            <person name="Bilyk K.T."/>
            <person name="Yoon V."/>
            <person name="Hune M."/>
            <person name="Gregory S."/>
            <person name="Cheng C.H.C."/>
            <person name="Catchen J.M."/>
        </authorList>
    </citation>
    <scope>NUCLEOTIDE SEQUENCE [LARGE SCALE GENOMIC DNA]</scope>
    <source>
        <tissue evidence="7">White muscle</tissue>
    </source>
</reference>
<organism evidence="7 8">
    <name type="scientific">Champsocephalus gunnari</name>
    <name type="common">Mackerel icefish</name>
    <dbReference type="NCBI Taxonomy" id="52237"/>
    <lineage>
        <taxon>Eukaryota</taxon>
        <taxon>Metazoa</taxon>
        <taxon>Chordata</taxon>
        <taxon>Craniata</taxon>
        <taxon>Vertebrata</taxon>
        <taxon>Euteleostomi</taxon>
        <taxon>Actinopterygii</taxon>
        <taxon>Neopterygii</taxon>
        <taxon>Teleostei</taxon>
        <taxon>Neoteleostei</taxon>
        <taxon>Acanthomorphata</taxon>
        <taxon>Eupercaria</taxon>
        <taxon>Perciformes</taxon>
        <taxon>Notothenioidei</taxon>
        <taxon>Channichthyidae</taxon>
        <taxon>Champsocephalus</taxon>
    </lineage>
</organism>
<evidence type="ECO:0000259" key="6">
    <source>
        <dbReference type="Pfam" id="PF23405"/>
    </source>
</evidence>
<feature type="domain" description="Anaphase-promoting complex subunit 4 C-terminal half WD40" evidence="6">
    <location>
        <begin position="1"/>
        <end position="104"/>
    </location>
</feature>
<keyword evidence="4" id="KW-0131">Cell cycle</keyword>
<evidence type="ECO:0000256" key="2">
    <source>
        <dbReference type="ARBA" id="ARBA00022776"/>
    </source>
</evidence>
<dbReference type="GO" id="GO:0034399">
    <property type="term" value="C:nuclear periphery"/>
    <property type="evidence" value="ECO:0007669"/>
    <property type="project" value="TreeGrafter"/>
</dbReference>
<accession>A0AAN8DZE4</accession>
<evidence type="ECO:0000256" key="1">
    <source>
        <dbReference type="ARBA" id="ARBA00022618"/>
    </source>
</evidence>
<dbReference type="PANTHER" id="PTHR13260:SF0">
    <property type="entry name" value="ANAPHASE-PROMOTING COMPLEX SUBUNIT 4"/>
    <property type="match status" value="1"/>
</dbReference>
<dbReference type="AlphaFoldDB" id="A0AAN8DZE4"/>
<protein>
    <recommendedName>
        <fullName evidence="6">Anaphase-promoting complex subunit 4 C-terminal half WD40 domain-containing protein</fullName>
    </recommendedName>
</protein>
<dbReference type="PANTHER" id="PTHR13260">
    <property type="entry name" value="ANAPHASE PROMOTING COMPLEX SUBUNIT 4 APC4"/>
    <property type="match status" value="1"/>
</dbReference>
<keyword evidence="8" id="KW-1185">Reference proteome</keyword>
<dbReference type="Pfam" id="PF23405">
    <property type="entry name" value="WD40_APC4_C-half"/>
    <property type="match status" value="1"/>
</dbReference>
<keyword evidence="3" id="KW-0833">Ubl conjugation pathway</keyword>
<keyword evidence="2" id="KW-0498">Mitosis</keyword>
<dbReference type="InterPro" id="IPR024789">
    <property type="entry name" value="APC4"/>
</dbReference>
<keyword evidence="1" id="KW-0132">Cell division</keyword>
<sequence length="161" mass="17828">MDARFYDDEMLTVVLQASEEEGRRRVLAQLPLSAALSNEEGEEFSWEPGLRLDQQSGSVPCQSLVLGNQWRELENMKAQFVAVNGIRKVACVLSGNLRHIRVFEMDVEDEDEEGGESQNASADQEVLESCMTGEGPEGKEEEGGGSKMEEQLESEEALDIS</sequence>
<feature type="region of interest" description="Disordered" evidence="5">
    <location>
        <begin position="108"/>
        <end position="161"/>
    </location>
</feature>
<dbReference type="Proteomes" id="UP001331515">
    <property type="component" value="Unassembled WGS sequence"/>
</dbReference>
<gene>
    <name evidence="7" type="ORF">CgunFtcFv8_027548</name>
</gene>
<evidence type="ECO:0000256" key="4">
    <source>
        <dbReference type="ARBA" id="ARBA00023306"/>
    </source>
</evidence>
<evidence type="ECO:0000313" key="7">
    <source>
        <dbReference type="EMBL" id="KAK5931397.1"/>
    </source>
</evidence>
<dbReference type="GO" id="GO:0051301">
    <property type="term" value="P:cell division"/>
    <property type="evidence" value="ECO:0007669"/>
    <property type="project" value="UniProtKB-KW"/>
</dbReference>
<feature type="compositionally biased region" description="Basic and acidic residues" evidence="5">
    <location>
        <begin position="136"/>
        <end position="150"/>
    </location>
</feature>
<evidence type="ECO:0000256" key="3">
    <source>
        <dbReference type="ARBA" id="ARBA00022786"/>
    </source>
</evidence>
<dbReference type="GO" id="GO:0031145">
    <property type="term" value="P:anaphase-promoting complex-dependent catabolic process"/>
    <property type="evidence" value="ECO:0007669"/>
    <property type="project" value="InterPro"/>
</dbReference>
<proteinExistence type="predicted"/>
<dbReference type="EMBL" id="JAURVH010001516">
    <property type="protein sequence ID" value="KAK5931397.1"/>
    <property type="molecule type" value="Genomic_DNA"/>
</dbReference>
<feature type="compositionally biased region" description="Acidic residues" evidence="5">
    <location>
        <begin position="151"/>
        <end position="161"/>
    </location>
</feature>
<name>A0AAN8DZE4_CHAGU</name>
<dbReference type="GO" id="GO:0070979">
    <property type="term" value="P:protein K11-linked ubiquitination"/>
    <property type="evidence" value="ECO:0007669"/>
    <property type="project" value="TreeGrafter"/>
</dbReference>
<dbReference type="GO" id="GO:0005680">
    <property type="term" value="C:anaphase-promoting complex"/>
    <property type="evidence" value="ECO:0007669"/>
    <property type="project" value="InterPro"/>
</dbReference>
<evidence type="ECO:0000313" key="8">
    <source>
        <dbReference type="Proteomes" id="UP001331515"/>
    </source>
</evidence>